<proteinExistence type="inferred from homology"/>
<protein>
    <submittedName>
        <fullName evidence="3">Uncharacterized protein</fullName>
    </submittedName>
</protein>
<accession>A0AAN8JXT1</accession>
<dbReference type="InterPro" id="IPR008014">
    <property type="entry name" value="GSK3-bd"/>
</dbReference>
<dbReference type="AlphaFoldDB" id="A0AAN8JXT1"/>
<organism evidence="3 4">
    <name type="scientific">Patella caerulea</name>
    <name type="common">Rayed Mediterranean limpet</name>
    <dbReference type="NCBI Taxonomy" id="87958"/>
    <lineage>
        <taxon>Eukaryota</taxon>
        <taxon>Metazoa</taxon>
        <taxon>Spiralia</taxon>
        <taxon>Lophotrochozoa</taxon>
        <taxon>Mollusca</taxon>
        <taxon>Gastropoda</taxon>
        <taxon>Patellogastropoda</taxon>
        <taxon>Patelloidea</taxon>
        <taxon>Patellidae</taxon>
        <taxon>Patella</taxon>
    </lineage>
</organism>
<evidence type="ECO:0000256" key="2">
    <source>
        <dbReference type="SAM" id="MobiDB-lite"/>
    </source>
</evidence>
<sequence length="164" mass="18357">MPVKIENGGENSSQSIPKEIECLVNEVRERLCLKSQEKLSKCYRSTPYSLTSPCRSVGNISKGTCVKCSFGVKRPVLKRRDRLCTCEDKSQQQQENPRNLLEQLLREQTLIQEAVRRLHSRKIMEVVNCEKSQLCESSPSSSKPSSSISNSACSYETGSPIIAS</sequence>
<feature type="region of interest" description="Disordered" evidence="2">
    <location>
        <begin position="135"/>
        <end position="164"/>
    </location>
</feature>
<dbReference type="Proteomes" id="UP001347796">
    <property type="component" value="Unassembled WGS sequence"/>
</dbReference>
<evidence type="ECO:0000313" key="4">
    <source>
        <dbReference type="Proteomes" id="UP001347796"/>
    </source>
</evidence>
<dbReference type="EMBL" id="JAZGQO010000006">
    <property type="protein sequence ID" value="KAK6185196.1"/>
    <property type="molecule type" value="Genomic_DNA"/>
</dbReference>
<comment type="similarity">
    <text evidence="1">Belongs to the GSK-3-binding protein family.</text>
</comment>
<feature type="compositionally biased region" description="Low complexity" evidence="2">
    <location>
        <begin position="137"/>
        <end position="154"/>
    </location>
</feature>
<evidence type="ECO:0000256" key="1">
    <source>
        <dbReference type="ARBA" id="ARBA00010422"/>
    </source>
</evidence>
<evidence type="ECO:0000313" key="3">
    <source>
        <dbReference type="EMBL" id="KAK6185196.1"/>
    </source>
</evidence>
<gene>
    <name evidence="3" type="ORF">SNE40_007484</name>
</gene>
<dbReference type="Pfam" id="PF05350">
    <property type="entry name" value="GSK-3_bind"/>
    <property type="match status" value="1"/>
</dbReference>
<keyword evidence="4" id="KW-1185">Reference proteome</keyword>
<reference evidence="3 4" key="1">
    <citation type="submission" date="2024-01" db="EMBL/GenBank/DDBJ databases">
        <title>The genome of the rayed Mediterranean limpet Patella caerulea (Linnaeus, 1758).</title>
        <authorList>
            <person name="Anh-Thu Weber A."/>
            <person name="Halstead-Nussloch G."/>
        </authorList>
    </citation>
    <scope>NUCLEOTIDE SEQUENCE [LARGE SCALE GENOMIC DNA]</scope>
    <source>
        <strain evidence="3">AATW-2023a</strain>
        <tissue evidence="3">Whole specimen</tissue>
    </source>
</reference>
<name>A0AAN8JXT1_PATCE</name>
<comment type="caution">
    <text evidence="3">The sequence shown here is derived from an EMBL/GenBank/DDBJ whole genome shotgun (WGS) entry which is preliminary data.</text>
</comment>